<keyword evidence="2" id="KW-1185">Reference proteome</keyword>
<comment type="caution">
    <text evidence="1">The sequence shown here is derived from an EMBL/GenBank/DDBJ whole genome shotgun (WGS) entry which is preliminary data.</text>
</comment>
<proteinExistence type="predicted"/>
<organism evidence="1 2">
    <name type="scientific">Hibiscus sabdariffa</name>
    <name type="common">roselle</name>
    <dbReference type="NCBI Taxonomy" id="183260"/>
    <lineage>
        <taxon>Eukaryota</taxon>
        <taxon>Viridiplantae</taxon>
        <taxon>Streptophyta</taxon>
        <taxon>Embryophyta</taxon>
        <taxon>Tracheophyta</taxon>
        <taxon>Spermatophyta</taxon>
        <taxon>Magnoliopsida</taxon>
        <taxon>eudicotyledons</taxon>
        <taxon>Gunneridae</taxon>
        <taxon>Pentapetalae</taxon>
        <taxon>rosids</taxon>
        <taxon>malvids</taxon>
        <taxon>Malvales</taxon>
        <taxon>Malvaceae</taxon>
        <taxon>Malvoideae</taxon>
        <taxon>Hibiscus</taxon>
    </lineage>
</organism>
<evidence type="ECO:0000313" key="1">
    <source>
        <dbReference type="EMBL" id="KAK8590121.1"/>
    </source>
</evidence>
<protein>
    <recommendedName>
        <fullName evidence="3">Aminotransferase-like plant mobile domain-containing protein</fullName>
    </recommendedName>
</protein>
<sequence length="94" mass="10862">MHDLPRPATVASYEWLVANLRITSKYGGNDEKWQVRFAVVCWQLWKRCCNMLFDEDFVEREDFIVHCSCLTEEYIACLDNNAPSRTASDVIGLG</sequence>
<name>A0ABR2G0S1_9ROSI</name>
<gene>
    <name evidence="1" type="ORF">V6N12_024504</name>
</gene>
<dbReference type="Proteomes" id="UP001472677">
    <property type="component" value="Unassembled WGS sequence"/>
</dbReference>
<evidence type="ECO:0000313" key="2">
    <source>
        <dbReference type="Proteomes" id="UP001472677"/>
    </source>
</evidence>
<evidence type="ECO:0008006" key="3">
    <source>
        <dbReference type="Google" id="ProtNLM"/>
    </source>
</evidence>
<accession>A0ABR2G0S1</accession>
<reference evidence="1 2" key="1">
    <citation type="journal article" date="2024" name="G3 (Bethesda)">
        <title>Genome assembly of Hibiscus sabdariffa L. provides insights into metabolisms of medicinal natural products.</title>
        <authorList>
            <person name="Kim T."/>
        </authorList>
    </citation>
    <scope>NUCLEOTIDE SEQUENCE [LARGE SCALE GENOMIC DNA]</scope>
    <source>
        <strain evidence="1">TK-2024</strain>
        <tissue evidence="1">Old leaves</tissue>
    </source>
</reference>
<dbReference type="EMBL" id="JBBPBM010000004">
    <property type="protein sequence ID" value="KAK8590121.1"/>
    <property type="molecule type" value="Genomic_DNA"/>
</dbReference>